<dbReference type="EMBL" id="CAJVCH010307960">
    <property type="protein sequence ID" value="CAG7785946.1"/>
    <property type="molecule type" value="Genomic_DNA"/>
</dbReference>
<dbReference type="GO" id="GO:0008270">
    <property type="term" value="F:zinc ion binding"/>
    <property type="evidence" value="ECO:0007669"/>
    <property type="project" value="UniProtKB-KW"/>
</dbReference>
<evidence type="ECO:0000256" key="2">
    <source>
        <dbReference type="SAM" id="MobiDB-lite"/>
    </source>
</evidence>
<dbReference type="GO" id="GO:0003676">
    <property type="term" value="F:nucleic acid binding"/>
    <property type="evidence" value="ECO:0007669"/>
    <property type="project" value="InterPro"/>
</dbReference>
<keyword evidence="5" id="KW-1185">Reference proteome</keyword>
<dbReference type="Proteomes" id="UP000708208">
    <property type="component" value="Unassembled WGS sequence"/>
</dbReference>
<evidence type="ECO:0000259" key="3">
    <source>
        <dbReference type="PROSITE" id="PS50158"/>
    </source>
</evidence>
<keyword evidence="1" id="KW-0479">Metal-binding</keyword>
<organism evidence="4 5">
    <name type="scientific">Allacma fusca</name>
    <dbReference type="NCBI Taxonomy" id="39272"/>
    <lineage>
        <taxon>Eukaryota</taxon>
        <taxon>Metazoa</taxon>
        <taxon>Ecdysozoa</taxon>
        <taxon>Arthropoda</taxon>
        <taxon>Hexapoda</taxon>
        <taxon>Collembola</taxon>
        <taxon>Symphypleona</taxon>
        <taxon>Sminthuridae</taxon>
        <taxon>Allacma</taxon>
    </lineage>
</organism>
<dbReference type="OrthoDB" id="10619285at2759"/>
<feature type="compositionally biased region" description="Polar residues" evidence="2">
    <location>
        <begin position="8"/>
        <end position="18"/>
    </location>
</feature>
<reference evidence="4" key="1">
    <citation type="submission" date="2021-06" db="EMBL/GenBank/DDBJ databases">
        <authorList>
            <person name="Hodson N. C."/>
            <person name="Mongue J. A."/>
            <person name="Jaron S. K."/>
        </authorList>
    </citation>
    <scope>NUCLEOTIDE SEQUENCE</scope>
</reference>
<evidence type="ECO:0000313" key="4">
    <source>
        <dbReference type="EMBL" id="CAG7785946.1"/>
    </source>
</evidence>
<dbReference type="AlphaFoldDB" id="A0A8J2KH09"/>
<evidence type="ECO:0000313" key="5">
    <source>
        <dbReference type="Proteomes" id="UP000708208"/>
    </source>
</evidence>
<protein>
    <recommendedName>
        <fullName evidence="3">CCHC-type domain-containing protein</fullName>
    </recommendedName>
</protein>
<dbReference type="PROSITE" id="PS50158">
    <property type="entry name" value="ZF_CCHC"/>
    <property type="match status" value="1"/>
</dbReference>
<comment type="caution">
    <text evidence="4">The sequence shown here is derived from an EMBL/GenBank/DDBJ whole genome shotgun (WGS) entry which is preliminary data.</text>
</comment>
<name>A0A8J2KH09_9HEXA</name>
<keyword evidence="1" id="KW-0862">Zinc</keyword>
<keyword evidence="1" id="KW-0863">Zinc-finger</keyword>
<accession>A0A8J2KH09</accession>
<proteinExistence type="predicted"/>
<feature type="domain" description="CCHC-type" evidence="3">
    <location>
        <begin position="149"/>
        <end position="162"/>
    </location>
</feature>
<evidence type="ECO:0000256" key="1">
    <source>
        <dbReference type="PROSITE-ProRule" id="PRU00047"/>
    </source>
</evidence>
<dbReference type="InterPro" id="IPR001878">
    <property type="entry name" value="Znf_CCHC"/>
</dbReference>
<sequence length="205" mass="24012">MEKRFGVQKSTMENQMFSKKQKESEDPIEFMTEVASKGKMVGMSESTICGIVIRGLKREIIEKIGMLDNSTLEKIEGNILKYQNGRELLEGKAENDMVDKIKLLEAEVARLKMKQENDEIVKELSEVMYVQNRSRGNDGKRNDNRDKYCKNCRRKGHHTKDCWYNQGRMLKITLRRSLDLRYFSSKENLKENGMLKFYLHSILLT</sequence>
<feature type="region of interest" description="Disordered" evidence="2">
    <location>
        <begin position="1"/>
        <end position="23"/>
    </location>
</feature>
<gene>
    <name evidence="4" type="ORF">AFUS01_LOCUS24541</name>
</gene>